<name>A0A455U3K5_9GAMM</name>
<accession>A0A455U3K5</accession>
<protein>
    <recommendedName>
        <fullName evidence="11">Long-chain fatty acid transport protein</fullName>
    </recommendedName>
</protein>
<dbReference type="Pfam" id="PF03349">
    <property type="entry name" value="Toluene_X"/>
    <property type="match status" value="1"/>
</dbReference>
<dbReference type="SUPFAM" id="SSF56935">
    <property type="entry name" value="Porins"/>
    <property type="match status" value="1"/>
</dbReference>
<keyword evidence="3" id="KW-1134">Transmembrane beta strand</keyword>
<evidence type="ECO:0000256" key="2">
    <source>
        <dbReference type="ARBA" id="ARBA00008163"/>
    </source>
</evidence>
<evidence type="ECO:0000313" key="9">
    <source>
        <dbReference type="EMBL" id="BBI59349.1"/>
    </source>
</evidence>
<gene>
    <name evidence="9" type="ORF">HSBAA_06550</name>
</gene>
<keyword evidence="6" id="KW-0472">Membrane</keyword>
<sequence>MNNKFNKLTLAAAITAAFASQAHAGGYQINEQSVSGQGYGHAGRSSNIHDATIVYGNPAGMSFLDRAQITAGGTYLNVNSDISNVSSSRSGALVDTDAGGNVTGVIPFSGSVSGSNDGDMVPGTLIPFAFYAHPVNEQLAFGFGVYAPFGSKTDYEDSFQGRNQGNYTEVKVMTAQPTVSYRFTEQWSVGAGVTYNRVEGELHRQVPVSVPGNPLMDPMVTEVDSRG</sequence>
<evidence type="ECO:0000256" key="6">
    <source>
        <dbReference type="ARBA" id="ARBA00023136"/>
    </source>
</evidence>
<keyword evidence="7" id="KW-0998">Cell outer membrane</keyword>
<evidence type="ECO:0000256" key="4">
    <source>
        <dbReference type="ARBA" id="ARBA00022692"/>
    </source>
</evidence>
<comment type="subcellular location">
    <subcellularLocation>
        <location evidence="1">Cell outer membrane</location>
        <topology evidence="1">Multi-pass membrane protein</topology>
    </subcellularLocation>
</comment>
<dbReference type="PANTHER" id="PTHR35093">
    <property type="entry name" value="OUTER MEMBRANE PROTEIN NMB0088-RELATED"/>
    <property type="match status" value="1"/>
</dbReference>
<keyword evidence="4" id="KW-0812">Transmembrane</keyword>
<evidence type="ECO:0000256" key="8">
    <source>
        <dbReference type="SAM" id="SignalP"/>
    </source>
</evidence>
<dbReference type="InterPro" id="IPR005017">
    <property type="entry name" value="OMPP1/FadL/TodX"/>
</dbReference>
<dbReference type="GO" id="GO:0015483">
    <property type="term" value="F:long-chain fatty acid transporting porin activity"/>
    <property type="evidence" value="ECO:0007669"/>
    <property type="project" value="TreeGrafter"/>
</dbReference>
<proteinExistence type="inferred from homology"/>
<evidence type="ECO:0000256" key="1">
    <source>
        <dbReference type="ARBA" id="ARBA00004571"/>
    </source>
</evidence>
<evidence type="ECO:0000256" key="3">
    <source>
        <dbReference type="ARBA" id="ARBA00022452"/>
    </source>
</evidence>
<dbReference type="Proteomes" id="UP000320231">
    <property type="component" value="Chromosome"/>
</dbReference>
<dbReference type="Gene3D" id="2.40.160.60">
    <property type="entry name" value="Outer membrane protein transport protein (OMPP1/FadL/TodX)"/>
    <property type="match status" value="1"/>
</dbReference>
<feature type="chain" id="PRO_5019853479" description="Long-chain fatty acid transport protein" evidence="8">
    <location>
        <begin position="25"/>
        <end position="227"/>
    </location>
</feature>
<dbReference type="GO" id="GO:0009279">
    <property type="term" value="C:cell outer membrane"/>
    <property type="evidence" value="ECO:0007669"/>
    <property type="project" value="UniProtKB-SubCell"/>
</dbReference>
<evidence type="ECO:0000256" key="7">
    <source>
        <dbReference type="ARBA" id="ARBA00023237"/>
    </source>
</evidence>
<organism evidence="9 10">
    <name type="scientific">Vreelandella sulfidaeris</name>
    <dbReference type="NCBI Taxonomy" id="115553"/>
    <lineage>
        <taxon>Bacteria</taxon>
        <taxon>Pseudomonadati</taxon>
        <taxon>Pseudomonadota</taxon>
        <taxon>Gammaproteobacteria</taxon>
        <taxon>Oceanospirillales</taxon>
        <taxon>Halomonadaceae</taxon>
        <taxon>Vreelandella</taxon>
    </lineage>
</organism>
<evidence type="ECO:0000313" key="10">
    <source>
        <dbReference type="Proteomes" id="UP000320231"/>
    </source>
</evidence>
<reference evidence="9 10" key="1">
    <citation type="journal article" date="2019" name="Microbiol. Resour. Announc.">
        <title>Complete Genome Sequence of Halomonas sulfidaeris Strain Esulfide1 Isolated from a Metal Sulfide Rock at a Depth of 2,200 Meters, Obtained Using Nanopore Sequencing.</title>
        <authorList>
            <person name="Saito M."/>
            <person name="Nishigata A."/>
            <person name="Galipon J."/>
            <person name="Arakawa K."/>
        </authorList>
    </citation>
    <scope>NUCLEOTIDE SEQUENCE [LARGE SCALE GENOMIC DNA]</scope>
    <source>
        <strain evidence="9 10">ATCC BAA-803</strain>
    </source>
</reference>
<keyword evidence="5 8" id="KW-0732">Signal</keyword>
<dbReference type="KEGG" id="hsr:HSBAA_06550"/>
<evidence type="ECO:0008006" key="11">
    <source>
        <dbReference type="Google" id="ProtNLM"/>
    </source>
</evidence>
<feature type="signal peptide" evidence="8">
    <location>
        <begin position="1"/>
        <end position="24"/>
    </location>
</feature>
<evidence type="ECO:0000256" key="5">
    <source>
        <dbReference type="ARBA" id="ARBA00022729"/>
    </source>
</evidence>
<comment type="similarity">
    <text evidence="2">Belongs to the OmpP1/FadL family.</text>
</comment>
<dbReference type="EMBL" id="AP019514">
    <property type="protein sequence ID" value="BBI59349.1"/>
    <property type="molecule type" value="Genomic_DNA"/>
</dbReference>
<dbReference type="PANTHER" id="PTHR35093:SF8">
    <property type="entry name" value="OUTER MEMBRANE PROTEIN NMB0088-RELATED"/>
    <property type="match status" value="1"/>
</dbReference>
<dbReference type="AlphaFoldDB" id="A0A455U3K5"/>